<dbReference type="InterPro" id="IPR025218">
    <property type="entry name" value="DUF4426"/>
</dbReference>
<reference evidence="3 4" key="1">
    <citation type="journal article" date="2017" name="Environ. Microbiol.">
        <title>Genomic and physiological analyses of 'Reinekea forsetii' reveal a versatile opportunistic lifestyle during spring algae blooms.</title>
        <authorList>
            <person name="Avci B."/>
            <person name="Hahnke R.L."/>
            <person name="Chafee M."/>
            <person name="Fischer T."/>
            <person name="Gruber-Vodicka H."/>
            <person name="Tegetmeyer H.E."/>
            <person name="Harder J."/>
            <person name="Fuchs B.M."/>
            <person name="Amann R.I."/>
            <person name="Teeling H."/>
        </authorList>
    </citation>
    <scope>NUCLEOTIDE SEQUENCE [LARGE SCALE GENOMIC DNA]</scope>
    <source>
        <strain evidence="3 4">Hel1_31_D35</strain>
    </source>
</reference>
<keyword evidence="1" id="KW-0732">Signal</keyword>
<gene>
    <name evidence="3" type="ORF">REIFOR_00320</name>
</gene>
<name>A0A2K8KKK7_9GAMM</name>
<dbReference type="Gene3D" id="2.60.40.3340">
    <property type="entry name" value="Domain of unknown function DUF4426"/>
    <property type="match status" value="1"/>
</dbReference>
<dbReference type="Proteomes" id="UP000229757">
    <property type="component" value="Chromosome"/>
</dbReference>
<dbReference type="OrthoDB" id="8563353at2"/>
<evidence type="ECO:0000256" key="1">
    <source>
        <dbReference type="SAM" id="SignalP"/>
    </source>
</evidence>
<evidence type="ECO:0000313" key="3">
    <source>
        <dbReference type="EMBL" id="ATX75497.1"/>
    </source>
</evidence>
<evidence type="ECO:0000259" key="2">
    <source>
        <dbReference type="Pfam" id="PF14467"/>
    </source>
</evidence>
<protein>
    <recommendedName>
        <fullName evidence="2">DUF4426 domain-containing protein</fullName>
    </recommendedName>
</protein>
<dbReference type="KEGG" id="rfo:REIFOR_00320"/>
<organism evidence="3 4">
    <name type="scientific">Reinekea forsetii</name>
    <dbReference type="NCBI Taxonomy" id="1336806"/>
    <lineage>
        <taxon>Bacteria</taxon>
        <taxon>Pseudomonadati</taxon>
        <taxon>Pseudomonadota</taxon>
        <taxon>Gammaproteobacteria</taxon>
        <taxon>Oceanospirillales</taxon>
        <taxon>Saccharospirillaceae</taxon>
        <taxon>Reinekea</taxon>
    </lineage>
</organism>
<accession>A0A2K8KKK7</accession>
<dbReference type="AlphaFoldDB" id="A0A2K8KKK7"/>
<keyword evidence="4" id="KW-1185">Reference proteome</keyword>
<feature type="domain" description="DUF4426" evidence="2">
    <location>
        <begin position="25"/>
        <end position="144"/>
    </location>
</feature>
<proteinExistence type="predicted"/>
<feature type="signal peptide" evidence="1">
    <location>
        <begin position="1"/>
        <end position="20"/>
    </location>
</feature>
<dbReference type="EMBL" id="CP011797">
    <property type="protein sequence ID" value="ATX75497.1"/>
    <property type="molecule type" value="Genomic_DNA"/>
</dbReference>
<evidence type="ECO:0000313" key="4">
    <source>
        <dbReference type="Proteomes" id="UP000229757"/>
    </source>
</evidence>
<dbReference type="Pfam" id="PF14467">
    <property type="entry name" value="DUF4426"/>
    <property type="match status" value="1"/>
</dbReference>
<sequence>MLRQLLITCLLTLVGTLAWAEQKVDFSGHELHYIILNTTELPPKIAARYQIVRSGKRAFINLSILEKSADGFGTPVSAQIKARQRTLIGQIADIELQEIREGDSIYYIGSFEILNRDNLWFDINLSVTDGPGFEFSFPQQVWQEAK</sequence>
<feature type="chain" id="PRO_5015004726" description="DUF4426 domain-containing protein" evidence="1">
    <location>
        <begin position="21"/>
        <end position="146"/>
    </location>
</feature>
<dbReference type="RefSeq" id="WP_100255897.1">
    <property type="nucleotide sequence ID" value="NZ_CP011797.1"/>
</dbReference>